<dbReference type="EMBL" id="CAJPDS010000006">
    <property type="protein sequence ID" value="CAF9907859.1"/>
    <property type="molecule type" value="Genomic_DNA"/>
</dbReference>
<sequence length="84" mass="9761">MVRSLQFNFSSIPHYSGRQDSSQEEIIKAWHDFFYDGRSDSVINNAEHDVRFPALQFLVLNFERLNLGTEALTTAPLIRKFRNG</sequence>
<accession>A0A8H3EMB7</accession>
<organism evidence="1 2">
    <name type="scientific">Heterodermia speciosa</name>
    <dbReference type="NCBI Taxonomy" id="116794"/>
    <lineage>
        <taxon>Eukaryota</taxon>
        <taxon>Fungi</taxon>
        <taxon>Dikarya</taxon>
        <taxon>Ascomycota</taxon>
        <taxon>Pezizomycotina</taxon>
        <taxon>Lecanoromycetes</taxon>
        <taxon>OSLEUM clade</taxon>
        <taxon>Lecanoromycetidae</taxon>
        <taxon>Caliciales</taxon>
        <taxon>Physciaceae</taxon>
        <taxon>Heterodermia</taxon>
    </lineage>
</organism>
<proteinExistence type="predicted"/>
<name>A0A8H3EMB7_9LECA</name>
<evidence type="ECO:0000313" key="2">
    <source>
        <dbReference type="Proteomes" id="UP000664521"/>
    </source>
</evidence>
<evidence type="ECO:0000313" key="1">
    <source>
        <dbReference type="EMBL" id="CAF9907859.1"/>
    </source>
</evidence>
<gene>
    <name evidence="1" type="ORF">HETSPECPRED_007922</name>
</gene>
<keyword evidence="2" id="KW-1185">Reference proteome</keyword>
<protein>
    <submittedName>
        <fullName evidence="1">Uncharacterized protein</fullName>
    </submittedName>
</protein>
<comment type="caution">
    <text evidence="1">The sequence shown here is derived from an EMBL/GenBank/DDBJ whole genome shotgun (WGS) entry which is preliminary data.</text>
</comment>
<dbReference type="Proteomes" id="UP000664521">
    <property type="component" value="Unassembled WGS sequence"/>
</dbReference>
<reference evidence="1" key="1">
    <citation type="submission" date="2021-03" db="EMBL/GenBank/DDBJ databases">
        <authorList>
            <person name="Tagirdzhanova G."/>
        </authorList>
    </citation>
    <scope>NUCLEOTIDE SEQUENCE</scope>
</reference>
<dbReference type="AlphaFoldDB" id="A0A8H3EMB7"/>